<sequence length="514" mass="55087">MGLRWGTLRLAALWALFVCLQLAGGSPFFGVSVQGGFQAEADIAVTARAIRLVAESSQQSMVTFSAKLPLNTAVHSVTAGAVLQLNTIALTNVANLTDRISWAAINKTNPPAEVFSTLKTVYTDVVTSMQQAAPAAIELITAYSAANGAAIARSSNNVLLILADISKSLSLFSSTIDTFPTPITAKEVFEKLTKSQIANIVGALDALRAELTVLAGKLKDTAMTLTDSDALISNYISMLSQAFGNIDFSLSNVFNRLSGLSADFERQLRASESTIMNDVQSFNAKITVFKDNIIAPAASQILSITRIFSEKYSESYTIIKPNVEDRLQLVEDTATDTVLNAVQNLLFTTYRMLDSAMRRIPNAPALGKSCASEFINPYVQNLSSNMASSLTGCISSTAAQVEAVLRAQLQAIGALVKDRQAYFKMWNDGINGVSTTSDVTTRTVASIKLTARTANLQLDTQGPMLATLFSIYAQLVSNLDAILNRNKLCITLKSAELSAQLVMASTSFNTCIDS</sequence>
<dbReference type="EnsemblMetazoa" id="AARA003749-RA">
    <property type="protein sequence ID" value="AARA003749-PA"/>
    <property type="gene ID" value="AARA003749"/>
</dbReference>
<proteinExistence type="predicted"/>
<evidence type="ECO:0000313" key="1">
    <source>
        <dbReference type="EnsemblMetazoa" id="AARA003749-PA"/>
    </source>
</evidence>
<dbReference type="GeneID" id="120900831"/>
<protein>
    <submittedName>
        <fullName evidence="1">Uncharacterized protein</fullName>
    </submittedName>
</protein>
<keyword evidence="2" id="KW-1185">Reference proteome</keyword>
<organism evidence="1 2">
    <name type="scientific">Anopheles arabiensis</name>
    <name type="common">Mosquito</name>
    <dbReference type="NCBI Taxonomy" id="7173"/>
    <lineage>
        <taxon>Eukaryota</taxon>
        <taxon>Metazoa</taxon>
        <taxon>Ecdysozoa</taxon>
        <taxon>Arthropoda</taxon>
        <taxon>Hexapoda</taxon>
        <taxon>Insecta</taxon>
        <taxon>Pterygota</taxon>
        <taxon>Neoptera</taxon>
        <taxon>Endopterygota</taxon>
        <taxon>Diptera</taxon>
        <taxon>Nematocera</taxon>
        <taxon>Culicoidea</taxon>
        <taxon>Culicidae</taxon>
        <taxon>Anophelinae</taxon>
        <taxon>Anopheles</taxon>
    </lineage>
</organism>
<reference evidence="1" key="1">
    <citation type="submission" date="2022-08" db="UniProtKB">
        <authorList>
            <consortium name="EnsemblMetazoa"/>
        </authorList>
    </citation>
    <scope>IDENTIFICATION</scope>
    <source>
        <strain evidence="1">Dongola</strain>
    </source>
</reference>
<dbReference type="RefSeq" id="XP_040164259.1">
    <property type="nucleotide sequence ID" value="XM_040308325.1"/>
</dbReference>
<accession>A0A182HR56</accession>
<dbReference type="EMBL" id="APCN01001645">
    <property type="status" value="NOT_ANNOTATED_CDS"/>
    <property type="molecule type" value="Genomic_DNA"/>
</dbReference>
<dbReference type="KEGG" id="aara:120900831"/>
<name>A0A182HR56_ANOAR</name>
<evidence type="ECO:0000313" key="2">
    <source>
        <dbReference type="Proteomes" id="UP000075840"/>
    </source>
</evidence>
<dbReference type="VEuPathDB" id="VectorBase:AARA003749"/>
<dbReference type="Proteomes" id="UP000075840">
    <property type="component" value="Unassembled WGS sequence"/>
</dbReference>
<dbReference type="VEuPathDB" id="VectorBase:AARA21_001386"/>
<dbReference type="AlphaFoldDB" id="A0A182HR56"/>